<name>A0A542X8L9_9MICO</name>
<evidence type="ECO:0000313" key="3">
    <source>
        <dbReference type="Proteomes" id="UP000318336"/>
    </source>
</evidence>
<dbReference type="EMBL" id="VFOK01000001">
    <property type="protein sequence ID" value="TQL32181.1"/>
    <property type="molecule type" value="Genomic_DNA"/>
</dbReference>
<feature type="region of interest" description="Disordered" evidence="1">
    <location>
        <begin position="1"/>
        <end position="47"/>
    </location>
</feature>
<accession>A0A542X8L9</accession>
<gene>
    <name evidence="2" type="ORF">FB554_0298</name>
</gene>
<proteinExistence type="predicted"/>
<keyword evidence="3" id="KW-1185">Reference proteome</keyword>
<dbReference type="AlphaFoldDB" id="A0A542X8L9"/>
<evidence type="ECO:0000313" key="2">
    <source>
        <dbReference type="EMBL" id="TQL32181.1"/>
    </source>
</evidence>
<organism evidence="2 3">
    <name type="scientific">Barrientosiimonas humi</name>
    <dbReference type="NCBI Taxonomy" id="999931"/>
    <lineage>
        <taxon>Bacteria</taxon>
        <taxon>Bacillati</taxon>
        <taxon>Actinomycetota</taxon>
        <taxon>Actinomycetes</taxon>
        <taxon>Micrococcales</taxon>
        <taxon>Dermacoccaceae</taxon>
        <taxon>Barrientosiimonas</taxon>
    </lineage>
</organism>
<sequence>MSGEERAAQVGGEERAAGRSGVRPSATEGMSGTSDKRRNVTNVEDQK</sequence>
<comment type="caution">
    <text evidence="2">The sequence shown here is derived from an EMBL/GenBank/DDBJ whole genome shotgun (WGS) entry which is preliminary data.</text>
</comment>
<evidence type="ECO:0000256" key="1">
    <source>
        <dbReference type="SAM" id="MobiDB-lite"/>
    </source>
</evidence>
<feature type="compositionally biased region" description="Basic and acidic residues" evidence="1">
    <location>
        <begin position="34"/>
        <end position="47"/>
    </location>
</feature>
<feature type="compositionally biased region" description="Basic and acidic residues" evidence="1">
    <location>
        <begin position="1"/>
        <end position="17"/>
    </location>
</feature>
<protein>
    <submittedName>
        <fullName evidence="2">Uncharacterized protein</fullName>
    </submittedName>
</protein>
<dbReference type="Proteomes" id="UP000318336">
    <property type="component" value="Unassembled WGS sequence"/>
</dbReference>
<reference evidence="2 3" key="1">
    <citation type="submission" date="2019-06" db="EMBL/GenBank/DDBJ databases">
        <title>Sequencing the genomes of 1000 actinobacteria strains.</title>
        <authorList>
            <person name="Klenk H.-P."/>
        </authorList>
    </citation>
    <scope>NUCLEOTIDE SEQUENCE [LARGE SCALE GENOMIC DNA]</scope>
    <source>
        <strain evidence="2 3">DSM 24617</strain>
    </source>
</reference>